<dbReference type="AlphaFoldDB" id="A0A9P5PF83"/>
<dbReference type="Proteomes" id="UP000772434">
    <property type="component" value="Unassembled WGS sequence"/>
</dbReference>
<reference evidence="2" key="1">
    <citation type="submission" date="2020-11" db="EMBL/GenBank/DDBJ databases">
        <authorList>
            <consortium name="DOE Joint Genome Institute"/>
            <person name="Ahrendt S."/>
            <person name="Riley R."/>
            <person name="Andreopoulos W."/>
            <person name="Labutti K."/>
            <person name="Pangilinan J."/>
            <person name="Ruiz-Duenas F.J."/>
            <person name="Barrasa J.M."/>
            <person name="Sanchez-Garcia M."/>
            <person name="Camarero S."/>
            <person name="Miyauchi S."/>
            <person name="Serrano A."/>
            <person name="Linde D."/>
            <person name="Babiker R."/>
            <person name="Drula E."/>
            <person name="Ayuso-Fernandez I."/>
            <person name="Pacheco R."/>
            <person name="Padilla G."/>
            <person name="Ferreira P."/>
            <person name="Barriuso J."/>
            <person name="Kellner H."/>
            <person name="Castanera R."/>
            <person name="Alfaro M."/>
            <person name="Ramirez L."/>
            <person name="Pisabarro A.G."/>
            <person name="Kuo A."/>
            <person name="Tritt A."/>
            <person name="Lipzen A."/>
            <person name="He G."/>
            <person name="Yan M."/>
            <person name="Ng V."/>
            <person name="Cullen D."/>
            <person name="Martin F."/>
            <person name="Rosso M.-N."/>
            <person name="Henrissat B."/>
            <person name="Hibbett D."/>
            <person name="Martinez A.T."/>
            <person name="Grigoriev I.V."/>
        </authorList>
    </citation>
    <scope>NUCLEOTIDE SEQUENCE</scope>
    <source>
        <strain evidence="2">AH 40177</strain>
    </source>
</reference>
<evidence type="ECO:0000256" key="1">
    <source>
        <dbReference type="SAM" id="MobiDB-lite"/>
    </source>
</evidence>
<comment type="caution">
    <text evidence="2">The sequence shown here is derived from an EMBL/GenBank/DDBJ whole genome shotgun (WGS) entry which is preliminary data.</text>
</comment>
<name>A0A9P5PF83_9AGAR</name>
<organism evidence="2 3">
    <name type="scientific">Rhodocollybia butyracea</name>
    <dbReference type="NCBI Taxonomy" id="206335"/>
    <lineage>
        <taxon>Eukaryota</taxon>
        <taxon>Fungi</taxon>
        <taxon>Dikarya</taxon>
        <taxon>Basidiomycota</taxon>
        <taxon>Agaricomycotina</taxon>
        <taxon>Agaricomycetes</taxon>
        <taxon>Agaricomycetidae</taxon>
        <taxon>Agaricales</taxon>
        <taxon>Marasmiineae</taxon>
        <taxon>Omphalotaceae</taxon>
        <taxon>Rhodocollybia</taxon>
    </lineage>
</organism>
<accession>A0A9P5PF83</accession>
<sequence>MYSQIYTIGNKSGAREGTLISRMNQPLAGYLKMGEKQALSKAIFNDGFRIKGAAKLEPQYTGSYGPDPIGPNLETAWIYLELINYQHGTLDCTKEKKCETEPSLKTYSLKVLGKGQGKAYAGIGQGSPPWDKESEDVYGRPVADPEEPPFVTKARQKEWDRLLHEFNTRFAKSDFDPVEYAKTIEKASS</sequence>
<dbReference type="EMBL" id="JADNRY010000197">
    <property type="protein sequence ID" value="KAF9061587.1"/>
    <property type="molecule type" value="Genomic_DNA"/>
</dbReference>
<keyword evidence="3" id="KW-1185">Reference proteome</keyword>
<protein>
    <submittedName>
        <fullName evidence="2">Uncharacterized protein</fullName>
    </submittedName>
</protein>
<feature type="region of interest" description="Disordered" evidence="1">
    <location>
        <begin position="122"/>
        <end position="148"/>
    </location>
</feature>
<evidence type="ECO:0000313" key="3">
    <source>
        <dbReference type="Proteomes" id="UP000772434"/>
    </source>
</evidence>
<proteinExistence type="predicted"/>
<evidence type="ECO:0000313" key="2">
    <source>
        <dbReference type="EMBL" id="KAF9061587.1"/>
    </source>
</evidence>
<gene>
    <name evidence="2" type="ORF">BDP27DRAFT_1486064</name>
</gene>